<feature type="compositionally biased region" description="Polar residues" evidence="1">
    <location>
        <begin position="83"/>
        <end position="110"/>
    </location>
</feature>
<feature type="compositionally biased region" description="Basic and acidic residues" evidence="1">
    <location>
        <begin position="210"/>
        <end position="225"/>
    </location>
</feature>
<feature type="region of interest" description="Disordered" evidence="1">
    <location>
        <begin position="73"/>
        <end position="243"/>
    </location>
</feature>
<evidence type="ECO:0000313" key="2">
    <source>
        <dbReference type="EMBL" id="RZF46693.1"/>
    </source>
</evidence>
<proteinExistence type="predicted"/>
<reference evidence="2 3" key="1">
    <citation type="journal article" date="2017" name="Gigascience">
        <title>Genome sequence of the small brown planthopper, Laodelphax striatellus.</title>
        <authorList>
            <person name="Zhu J."/>
            <person name="Jiang F."/>
            <person name="Wang X."/>
            <person name="Yang P."/>
            <person name="Bao Y."/>
            <person name="Zhao W."/>
            <person name="Wang W."/>
            <person name="Lu H."/>
            <person name="Wang Q."/>
            <person name="Cui N."/>
            <person name="Li J."/>
            <person name="Chen X."/>
            <person name="Luo L."/>
            <person name="Yu J."/>
            <person name="Kang L."/>
            <person name="Cui F."/>
        </authorList>
    </citation>
    <scope>NUCLEOTIDE SEQUENCE [LARGE SCALE GENOMIC DNA]</scope>
    <source>
        <strain evidence="2">Lst14</strain>
    </source>
</reference>
<dbReference type="InParanoid" id="A0A482XLJ6"/>
<evidence type="ECO:0000313" key="3">
    <source>
        <dbReference type="Proteomes" id="UP000291343"/>
    </source>
</evidence>
<protein>
    <submittedName>
        <fullName evidence="2">Uncharacterized protein</fullName>
    </submittedName>
</protein>
<dbReference type="AlphaFoldDB" id="A0A482XLJ6"/>
<dbReference type="Proteomes" id="UP000291343">
    <property type="component" value="Unassembled WGS sequence"/>
</dbReference>
<comment type="caution">
    <text evidence="2">The sequence shown here is derived from an EMBL/GenBank/DDBJ whole genome shotgun (WGS) entry which is preliminary data.</text>
</comment>
<dbReference type="EMBL" id="QKKF02005739">
    <property type="protein sequence ID" value="RZF46693.1"/>
    <property type="molecule type" value="Genomic_DNA"/>
</dbReference>
<accession>A0A482XLJ6</accession>
<keyword evidence="3" id="KW-1185">Reference proteome</keyword>
<name>A0A482XLJ6_LAOST</name>
<evidence type="ECO:0000256" key="1">
    <source>
        <dbReference type="SAM" id="MobiDB-lite"/>
    </source>
</evidence>
<sequence length="243" mass="26071">MRGMKSSTLSEQMPEITNYGNAEEEELNHNSFSSLRSTSIIEENLDTKKVSENDGCVGSADSLLGEINGVRQNGLQIPHPRTRSPSSLVSHVSTNNYGTNGSLLPTTNLRSPRKIMQNDSSDRLPSFVLSPRRNSATSTSTQDNQVPVGEPDVLLTDLEKTTTTNSVGSGEVSVESSKMKNGSNTSVASSLQNRLAVTSQRVATVSAGDPWREPGDGTDYEKIDSDDPVSVGTQDSSSANSFW</sequence>
<feature type="region of interest" description="Disordered" evidence="1">
    <location>
        <begin position="1"/>
        <end position="31"/>
    </location>
</feature>
<feature type="compositionally biased region" description="Polar residues" evidence="1">
    <location>
        <begin position="231"/>
        <end position="243"/>
    </location>
</feature>
<feature type="compositionally biased region" description="Low complexity" evidence="1">
    <location>
        <begin position="166"/>
        <end position="176"/>
    </location>
</feature>
<feature type="compositionally biased region" description="Polar residues" evidence="1">
    <location>
        <begin position="179"/>
        <end position="203"/>
    </location>
</feature>
<feature type="compositionally biased region" description="Polar residues" evidence="1">
    <location>
        <begin position="132"/>
        <end position="145"/>
    </location>
</feature>
<feature type="compositionally biased region" description="Polar residues" evidence="1">
    <location>
        <begin position="1"/>
        <end position="11"/>
    </location>
</feature>
<gene>
    <name evidence="2" type="ORF">LSTR_LSTR002556</name>
</gene>
<organism evidence="2 3">
    <name type="scientific">Laodelphax striatellus</name>
    <name type="common">Small brown planthopper</name>
    <name type="synonym">Delphax striatella</name>
    <dbReference type="NCBI Taxonomy" id="195883"/>
    <lineage>
        <taxon>Eukaryota</taxon>
        <taxon>Metazoa</taxon>
        <taxon>Ecdysozoa</taxon>
        <taxon>Arthropoda</taxon>
        <taxon>Hexapoda</taxon>
        <taxon>Insecta</taxon>
        <taxon>Pterygota</taxon>
        <taxon>Neoptera</taxon>
        <taxon>Paraneoptera</taxon>
        <taxon>Hemiptera</taxon>
        <taxon>Auchenorrhyncha</taxon>
        <taxon>Fulgoroidea</taxon>
        <taxon>Delphacidae</taxon>
        <taxon>Criomorphinae</taxon>
        <taxon>Laodelphax</taxon>
    </lineage>
</organism>